<dbReference type="EMBL" id="CAXHTB010000008">
    <property type="protein sequence ID" value="CAL0310660.1"/>
    <property type="molecule type" value="Genomic_DNA"/>
</dbReference>
<comment type="caution">
    <text evidence="1">The sequence shown here is derived from an EMBL/GenBank/DDBJ whole genome shotgun (WGS) entry which is preliminary data.</text>
</comment>
<organism evidence="1 2">
    <name type="scientific">Lupinus luteus</name>
    <name type="common">European yellow lupine</name>
    <dbReference type="NCBI Taxonomy" id="3873"/>
    <lineage>
        <taxon>Eukaryota</taxon>
        <taxon>Viridiplantae</taxon>
        <taxon>Streptophyta</taxon>
        <taxon>Embryophyta</taxon>
        <taxon>Tracheophyta</taxon>
        <taxon>Spermatophyta</taxon>
        <taxon>Magnoliopsida</taxon>
        <taxon>eudicotyledons</taxon>
        <taxon>Gunneridae</taxon>
        <taxon>Pentapetalae</taxon>
        <taxon>rosids</taxon>
        <taxon>fabids</taxon>
        <taxon>Fabales</taxon>
        <taxon>Fabaceae</taxon>
        <taxon>Papilionoideae</taxon>
        <taxon>50 kb inversion clade</taxon>
        <taxon>genistoids sensu lato</taxon>
        <taxon>core genistoids</taxon>
        <taxon>Genisteae</taxon>
        <taxon>Lupinus</taxon>
    </lineage>
</organism>
<name>A0AAV1WMR8_LUPLU</name>
<evidence type="ECO:0000313" key="2">
    <source>
        <dbReference type="Proteomes" id="UP001497480"/>
    </source>
</evidence>
<reference evidence="1 2" key="1">
    <citation type="submission" date="2024-03" db="EMBL/GenBank/DDBJ databases">
        <authorList>
            <person name="Martinez-Hernandez J."/>
        </authorList>
    </citation>
    <scope>NUCLEOTIDE SEQUENCE [LARGE SCALE GENOMIC DNA]</scope>
</reference>
<proteinExistence type="predicted"/>
<dbReference type="Proteomes" id="UP001497480">
    <property type="component" value="Unassembled WGS sequence"/>
</dbReference>
<protein>
    <submittedName>
        <fullName evidence="1">Uncharacterized protein</fullName>
    </submittedName>
</protein>
<gene>
    <name evidence="1" type="ORF">LLUT_LOCUS11720</name>
</gene>
<evidence type="ECO:0000313" key="1">
    <source>
        <dbReference type="EMBL" id="CAL0310660.1"/>
    </source>
</evidence>
<accession>A0AAV1WMR8</accession>
<sequence>MAKRFSFVVSSKELVKQLQSTAMMRSNTALFSNAYVHTQVQGGDSYVRRGAKGRDDDSGLTGFVSEAAKSGTEMLESVGHAAKETVETAWDATKNTTQTVLETTTAEADTNVVDTVEYRSAEDLRGQLGDGCDKKEVHIRKD</sequence>
<keyword evidence="2" id="KW-1185">Reference proteome</keyword>
<dbReference type="AlphaFoldDB" id="A0AAV1WMR8"/>